<comment type="similarity">
    <text evidence="2">Belongs to the TrbI/VirB10 family.</text>
</comment>
<dbReference type="InterPro" id="IPR005498">
    <property type="entry name" value="T4SS_VirB10/TraB/TrbI"/>
</dbReference>
<evidence type="ECO:0000256" key="4">
    <source>
        <dbReference type="ARBA" id="ARBA00022989"/>
    </source>
</evidence>
<protein>
    <submittedName>
        <fullName evidence="7">TrbI/VirB10 family protein</fullName>
    </submittedName>
</protein>
<evidence type="ECO:0000256" key="5">
    <source>
        <dbReference type="ARBA" id="ARBA00023136"/>
    </source>
</evidence>
<organism evidence="7 8">
    <name type="scientific">Mesorhizobium shangrilense</name>
    <dbReference type="NCBI Taxonomy" id="460060"/>
    <lineage>
        <taxon>Bacteria</taxon>
        <taxon>Pseudomonadati</taxon>
        <taxon>Pseudomonadota</taxon>
        <taxon>Alphaproteobacteria</taxon>
        <taxon>Hyphomicrobiales</taxon>
        <taxon>Phyllobacteriaceae</taxon>
        <taxon>Mesorhizobium</taxon>
    </lineage>
</organism>
<evidence type="ECO:0000256" key="3">
    <source>
        <dbReference type="ARBA" id="ARBA00022692"/>
    </source>
</evidence>
<comment type="caution">
    <text evidence="7">The sequence shown here is derived from an EMBL/GenBank/DDBJ whole genome shotgun (WGS) entry which is preliminary data.</text>
</comment>
<dbReference type="Gene3D" id="2.40.128.260">
    <property type="entry name" value="Type IV secretion system, VirB10/TraB/TrbI"/>
    <property type="match status" value="1"/>
</dbReference>
<proteinExistence type="inferred from homology"/>
<evidence type="ECO:0000256" key="2">
    <source>
        <dbReference type="ARBA" id="ARBA00010265"/>
    </source>
</evidence>
<dbReference type="EMBL" id="JBEWSZ010000002">
    <property type="protein sequence ID" value="MET2830992.1"/>
    <property type="molecule type" value="Genomic_DNA"/>
</dbReference>
<dbReference type="Pfam" id="PF03743">
    <property type="entry name" value="TrbI"/>
    <property type="match status" value="1"/>
</dbReference>
<sequence length="404" mass="43340">MSDVANLPNPDIRAELRLRPAPARVTRLSRKVLIGLGGVVSAAILGTLIWALDTRRRGNDEPSELFTTENRSTADGLQTLPKDYAGIPKLGPPLPGDLGRPILRAQERGQSIEVPNISTPRADPDEQRRLAEIEAARVAKLFTDTNARANTARQDTGAGNIVANAMSGLTPPTEQPPLDPGTAQNMQDRKLAFVNAIPDRRTVSPDHLIEKVSAYIVQAGTVIPAALVTGIRSDLPGQITAQVTENVYDSPTGSYLLIPQGARLIGQYDSQVAFGQSRVLLVWSRLIMPDGISIVLERQPGADAAGFAGLEDEVDHHWGQMFRAAALSTLLGVGSSLGSSNNESDVAKAIRESAQNSVSNIGQQIVRNQLNVQPTLTIRPGFPVRIIVNHDLVLAPYGTRKDPS</sequence>
<evidence type="ECO:0000256" key="6">
    <source>
        <dbReference type="SAM" id="Phobius"/>
    </source>
</evidence>
<gene>
    <name evidence="7" type="ORF">ABVQ20_28810</name>
</gene>
<dbReference type="CDD" id="cd16429">
    <property type="entry name" value="VirB10"/>
    <property type="match status" value="1"/>
</dbReference>
<comment type="subcellular location">
    <subcellularLocation>
        <location evidence="1">Membrane</location>
        <topology evidence="1">Single-pass membrane protein</topology>
    </subcellularLocation>
</comment>
<accession>A0ABV2DLX7</accession>
<evidence type="ECO:0000313" key="7">
    <source>
        <dbReference type="EMBL" id="MET2830992.1"/>
    </source>
</evidence>
<keyword evidence="8" id="KW-1185">Reference proteome</keyword>
<feature type="transmembrane region" description="Helical" evidence="6">
    <location>
        <begin position="32"/>
        <end position="52"/>
    </location>
</feature>
<keyword evidence="5 6" id="KW-0472">Membrane</keyword>
<reference evidence="7 8" key="1">
    <citation type="submission" date="2024-06" db="EMBL/GenBank/DDBJ databases">
        <authorList>
            <person name="Kim D.-U."/>
        </authorList>
    </citation>
    <scope>NUCLEOTIDE SEQUENCE [LARGE SCALE GENOMIC DNA]</scope>
    <source>
        <strain evidence="7 8">KACC15460</strain>
    </source>
</reference>
<name>A0ABV2DLX7_9HYPH</name>
<keyword evidence="3 6" id="KW-0812">Transmembrane</keyword>
<evidence type="ECO:0000313" key="8">
    <source>
        <dbReference type="Proteomes" id="UP001548832"/>
    </source>
</evidence>
<dbReference type="Proteomes" id="UP001548832">
    <property type="component" value="Unassembled WGS sequence"/>
</dbReference>
<dbReference type="InterPro" id="IPR042217">
    <property type="entry name" value="T4SS_VirB10/TrbI"/>
</dbReference>
<dbReference type="RefSeq" id="WP_354463086.1">
    <property type="nucleotide sequence ID" value="NZ_JBEWSZ010000002.1"/>
</dbReference>
<keyword evidence="4 6" id="KW-1133">Transmembrane helix</keyword>
<evidence type="ECO:0000256" key="1">
    <source>
        <dbReference type="ARBA" id="ARBA00004167"/>
    </source>
</evidence>